<sequence>MFSAIRSTAFRVPLCRAFATTRPVGSDLSKLTLIGRLAKDPETRLTKNEKEYCVYTVATANPRGPPNAEGERPPSTTTFHRIMSFNEPANKYIRNLTKGTKVYVEAGFEMREAESGADPSTYQGQRQIFLRHETIRLIQKPKSENPESSERTETDYTSGY</sequence>
<dbReference type="InterPro" id="IPR012340">
    <property type="entry name" value="NA-bd_OB-fold"/>
</dbReference>
<evidence type="ECO:0000256" key="1">
    <source>
        <dbReference type="ARBA" id="ARBA00023125"/>
    </source>
</evidence>
<dbReference type="Gene3D" id="2.40.50.140">
    <property type="entry name" value="Nucleic acid-binding proteins"/>
    <property type="match status" value="1"/>
</dbReference>
<reference evidence="5" key="1">
    <citation type="submission" date="2014-04" db="EMBL/GenBank/DDBJ databases">
        <title>Evolutionary Origins and Diversification of the Mycorrhizal Mutualists.</title>
        <authorList>
            <consortium name="DOE Joint Genome Institute"/>
            <consortium name="Mycorrhizal Genomics Consortium"/>
            <person name="Kohler A."/>
            <person name="Kuo A."/>
            <person name="Nagy L.G."/>
            <person name="Floudas D."/>
            <person name="Copeland A."/>
            <person name="Barry K.W."/>
            <person name="Cichocki N."/>
            <person name="Veneault-Fourrey C."/>
            <person name="LaButti K."/>
            <person name="Lindquist E.A."/>
            <person name="Lipzen A."/>
            <person name="Lundell T."/>
            <person name="Morin E."/>
            <person name="Murat C."/>
            <person name="Riley R."/>
            <person name="Ohm R."/>
            <person name="Sun H."/>
            <person name="Tunlid A."/>
            <person name="Henrissat B."/>
            <person name="Grigoriev I.V."/>
            <person name="Hibbett D.S."/>
            <person name="Martin F."/>
        </authorList>
    </citation>
    <scope>NUCLEOTIDE SEQUENCE [LARGE SCALE GENOMIC DNA]</scope>
    <source>
        <strain evidence="5">FD-334 SS-4</strain>
    </source>
</reference>
<accession>A0A0D2LBH3</accession>
<evidence type="ECO:0008006" key="6">
    <source>
        <dbReference type="Google" id="ProtNLM"/>
    </source>
</evidence>
<dbReference type="AlphaFoldDB" id="A0A0D2LBH3"/>
<dbReference type="PANTHER" id="PTHR10302:SF0">
    <property type="entry name" value="SINGLE-STRANDED DNA-BINDING PROTEIN, MITOCHONDRIAL"/>
    <property type="match status" value="1"/>
</dbReference>
<keyword evidence="5" id="KW-1185">Reference proteome</keyword>
<dbReference type="Proteomes" id="UP000054270">
    <property type="component" value="Unassembled WGS sequence"/>
</dbReference>
<evidence type="ECO:0000256" key="3">
    <source>
        <dbReference type="SAM" id="MobiDB-lite"/>
    </source>
</evidence>
<dbReference type="GO" id="GO:0042645">
    <property type="term" value="C:mitochondrial nucleoid"/>
    <property type="evidence" value="ECO:0007669"/>
    <property type="project" value="TreeGrafter"/>
</dbReference>
<dbReference type="GO" id="GO:0006264">
    <property type="term" value="P:mitochondrial DNA replication"/>
    <property type="evidence" value="ECO:0007669"/>
    <property type="project" value="TreeGrafter"/>
</dbReference>
<dbReference type="STRING" id="945553.A0A0D2LBH3"/>
<proteinExistence type="predicted"/>
<keyword evidence="1 2" id="KW-0238">DNA-binding</keyword>
<name>A0A0D2LBH3_HYPSF</name>
<dbReference type="OMA" id="AFEMREN"/>
<dbReference type="CDD" id="cd04496">
    <property type="entry name" value="SSB_OBF"/>
    <property type="match status" value="1"/>
</dbReference>
<dbReference type="GO" id="GO:0003697">
    <property type="term" value="F:single-stranded DNA binding"/>
    <property type="evidence" value="ECO:0007669"/>
    <property type="project" value="InterPro"/>
</dbReference>
<dbReference type="OrthoDB" id="1078367at2759"/>
<dbReference type="EMBL" id="KN817536">
    <property type="protein sequence ID" value="KJA24592.1"/>
    <property type="molecule type" value="Genomic_DNA"/>
</dbReference>
<gene>
    <name evidence="4" type="ORF">HYPSUDRAFT_38648</name>
</gene>
<dbReference type="Pfam" id="PF00436">
    <property type="entry name" value="SSB"/>
    <property type="match status" value="1"/>
</dbReference>
<dbReference type="InterPro" id="IPR011344">
    <property type="entry name" value="ssDNA-bd"/>
</dbReference>
<evidence type="ECO:0000313" key="5">
    <source>
        <dbReference type="Proteomes" id="UP000054270"/>
    </source>
</evidence>
<feature type="region of interest" description="Disordered" evidence="3">
    <location>
        <begin position="139"/>
        <end position="160"/>
    </location>
</feature>
<evidence type="ECO:0000256" key="2">
    <source>
        <dbReference type="PROSITE-ProRule" id="PRU00252"/>
    </source>
</evidence>
<evidence type="ECO:0000313" key="4">
    <source>
        <dbReference type="EMBL" id="KJA24592.1"/>
    </source>
</evidence>
<feature type="compositionally biased region" description="Basic and acidic residues" evidence="3">
    <location>
        <begin position="139"/>
        <end position="154"/>
    </location>
</feature>
<dbReference type="PANTHER" id="PTHR10302">
    <property type="entry name" value="SINGLE-STRANDED DNA-BINDING PROTEIN"/>
    <property type="match status" value="1"/>
</dbReference>
<protein>
    <recommendedName>
        <fullName evidence="6">Single-stranded DNA-binding protein</fullName>
    </recommendedName>
</protein>
<dbReference type="PROSITE" id="PS50935">
    <property type="entry name" value="SSB"/>
    <property type="match status" value="1"/>
</dbReference>
<organism evidence="4 5">
    <name type="scientific">Hypholoma sublateritium (strain FD-334 SS-4)</name>
    <dbReference type="NCBI Taxonomy" id="945553"/>
    <lineage>
        <taxon>Eukaryota</taxon>
        <taxon>Fungi</taxon>
        <taxon>Dikarya</taxon>
        <taxon>Basidiomycota</taxon>
        <taxon>Agaricomycotina</taxon>
        <taxon>Agaricomycetes</taxon>
        <taxon>Agaricomycetidae</taxon>
        <taxon>Agaricales</taxon>
        <taxon>Agaricineae</taxon>
        <taxon>Strophariaceae</taxon>
        <taxon>Hypholoma</taxon>
    </lineage>
</organism>
<dbReference type="InterPro" id="IPR000424">
    <property type="entry name" value="Primosome_PriB/ssb"/>
</dbReference>
<dbReference type="SUPFAM" id="SSF50249">
    <property type="entry name" value="Nucleic acid-binding proteins"/>
    <property type="match status" value="1"/>
</dbReference>